<name>A0A1H3XDJ3_9FIRM</name>
<keyword evidence="2" id="KW-1185">Reference proteome</keyword>
<evidence type="ECO:0000313" key="2">
    <source>
        <dbReference type="Proteomes" id="UP000199394"/>
    </source>
</evidence>
<dbReference type="Proteomes" id="UP000199394">
    <property type="component" value="Unassembled WGS sequence"/>
</dbReference>
<dbReference type="EMBL" id="FNRK01000002">
    <property type="protein sequence ID" value="SDZ97021.1"/>
    <property type="molecule type" value="Genomic_DNA"/>
</dbReference>
<reference evidence="1 2" key="1">
    <citation type="submission" date="2016-10" db="EMBL/GenBank/DDBJ databases">
        <authorList>
            <person name="de Groot N.N."/>
        </authorList>
    </citation>
    <scope>NUCLEOTIDE SEQUENCE [LARGE SCALE GENOMIC DNA]</scope>
    <source>
        <strain evidence="1 2">SR12</strain>
    </source>
</reference>
<dbReference type="RefSeq" id="WP_176966571.1">
    <property type="nucleotide sequence ID" value="NZ_FNRK01000002.1"/>
</dbReference>
<proteinExistence type="predicted"/>
<evidence type="ECO:0000313" key="1">
    <source>
        <dbReference type="EMBL" id="SDZ97021.1"/>
    </source>
</evidence>
<organism evidence="1 2">
    <name type="scientific">Eubacterium aggregans</name>
    <dbReference type="NCBI Taxonomy" id="81409"/>
    <lineage>
        <taxon>Bacteria</taxon>
        <taxon>Bacillati</taxon>
        <taxon>Bacillota</taxon>
        <taxon>Clostridia</taxon>
        <taxon>Eubacteriales</taxon>
        <taxon>Eubacteriaceae</taxon>
        <taxon>Eubacterium</taxon>
    </lineage>
</organism>
<dbReference type="AlphaFoldDB" id="A0A1H3XDJ3"/>
<accession>A0A1H3XDJ3</accession>
<protein>
    <submittedName>
        <fullName evidence="1">Uncharacterized protein</fullName>
    </submittedName>
</protein>
<gene>
    <name evidence="1" type="ORF">SAMN04515656_1022</name>
</gene>
<sequence length="773" mass="84619">MDSVRQSYFNSTSNVQSKVNAILNSKGNVNGAAISGVIDAFRTKIRAQRNVEQLQDVRAILFEDTIAGSPTYGAMSLGTQGFAIASEMLPDGSDWDWRTFGTSQGFVADLMVIGKIIGQCAEIGLDNATFLLGQRDADGVISSPVMSYQDGVFALNVSGTDVGNQLDEMKIQIDGKIETWYQSTDPSLRWATIAAQTQHTGDLWYKTTDQTTWRWTGTAWTKQDAPAAVFDAIDGKSAIYVSQPIPPYEVGDLWAQGSSGDLMRCTTARSSGSYTASDWTKASKYTDDTAITNFITGDYADDLEDIRGQVDAKAETWYQAADPSTAWTTTAIKTQHTGDLWYKTTDQTTWRWTGTAWTKQDAPAAIFDAIDGKSAIYVSQPTPPYEVGDLWVLAADTTISALPYTKGTVLVATTARATGSFVATDWTQKIDIATWLSNQINTDTGAIDAIKVIIDSSGLTLKNIIGTNVFYADVSGNLTLAGTLQAAKGTFLGEVRNYESNGYIGLSMTGSQLKFYSKNYQDDFIGGIENKGKGTSEADKLRLHIYADSGDQLSIGNNTSGVRDQISISDNGDTWILHPRNNGNVYLGGYDGNAALAAKVQSGTPYVDTLGTFTVYNGSKNRAVKTKNYGIVNLGAYETTTPMFGDIGYAVIQEDGKVYVCIDPIFCECLEDSGVFYHVFTQAYGDGRIEKIERHEEYFVVYGDPGTELSWEIKARQQQFCERLADGNRIEEENEEMQIIDGYLMGDAYMAEYTNSIIDDAESYITEYEEVNL</sequence>
<dbReference type="STRING" id="81409.SAMN04515656_1022"/>